<keyword evidence="2" id="KW-0812">Transmembrane</keyword>
<keyword evidence="2" id="KW-1133">Transmembrane helix</keyword>
<evidence type="ECO:0000313" key="4">
    <source>
        <dbReference type="Proteomes" id="UP000230161"/>
    </source>
</evidence>
<reference evidence="3 4" key="1">
    <citation type="submission" date="2017-11" db="EMBL/GenBank/DDBJ databases">
        <title>Genomic Encyclopedia of Archaeal and Bacterial Type Strains, Phase II (KMG-II): From Individual Species to Whole Genera.</title>
        <authorList>
            <person name="Goeker M."/>
        </authorList>
    </citation>
    <scope>NUCLEOTIDE SEQUENCE [LARGE SCALE GENOMIC DNA]</scope>
    <source>
        <strain evidence="3 4">DSM 25625</strain>
    </source>
</reference>
<dbReference type="AlphaFoldDB" id="A0A2M9C3L9"/>
<proteinExistence type="predicted"/>
<feature type="transmembrane region" description="Helical" evidence="2">
    <location>
        <begin position="180"/>
        <end position="202"/>
    </location>
</feature>
<protein>
    <submittedName>
        <fullName evidence="3">Uncharacterized protein</fullName>
    </submittedName>
</protein>
<feature type="region of interest" description="Disordered" evidence="1">
    <location>
        <begin position="1"/>
        <end position="65"/>
    </location>
</feature>
<name>A0A2M9C3L9_9MICO</name>
<comment type="caution">
    <text evidence="3">The sequence shown here is derived from an EMBL/GenBank/DDBJ whole genome shotgun (WGS) entry which is preliminary data.</text>
</comment>
<evidence type="ECO:0000313" key="3">
    <source>
        <dbReference type="EMBL" id="PJJ65116.1"/>
    </source>
</evidence>
<feature type="transmembrane region" description="Helical" evidence="2">
    <location>
        <begin position="135"/>
        <end position="154"/>
    </location>
</feature>
<dbReference type="OrthoDB" id="5116971at2"/>
<keyword evidence="2" id="KW-0472">Membrane</keyword>
<dbReference type="RefSeq" id="WP_100343046.1">
    <property type="nucleotide sequence ID" value="NZ_PGFB01000001.1"/>
</dbReference>
<gene>
    <name evidence="3" type="ORF">CLV54_0145</name>
</gene>
<dbReference type="EMBL" id="PGFB01000001">
    <property type="protein sequence ID" value="PJJ65116.1"/>
    <property type="molecule type" value="Genomic_DNA"/>
</dbReference>
<dbReference type="Proteomes" id="UP000230161">
    <property type="component" value="Unassembled WGS sequence"/>
</dbReference>
<evidence type="ECO:0000256" key="2">
    <source>
        <dbReference type="SAM" id="Phobius"/>
    </source>
</evidence>
<sequence length="208" mass="22032">MSKQNDGSTGFDPRYDPAFQPGFQPESDSRGRRSSSWRTDGAADAARGTAVAAASPSAPAAPTNDTARIAADAARQRLARTTAAAANEEQLRAQQTLHAQQGDELFGLADAVDDEPSAPPSAGADRLPPLRSNPFIWGLWAFAVACVVAGYWFARLAQDAAMQFTSNAPDSWIMQSVAQALSPLLMTVGVATVGALLVIYALRWRGRD</sequence>
<feature type="compositionally biased region" description="Low complexity" evidence="1">
    <location>
        <begin position="34"/>
        <end position="65"/>
    </location>
</feature>
<keyword evidence="4" id="KW-1185">Reference proteome</keyword>
<organism evidence="3 4">
    <name type="scientific">Compostimonas suwonensis</name>
    <dbReference type="NCBI Taxonomy" id="1048394"/>
    <lineage>
        <taxon>Bacteria</taxon>
        <taxon>Bacillati</taxon>
        <taxon>Actinomycetota</taxon>
        <taxon>Actinomycetes</taxon>
        <taxon>Micrococcales</taxon>
        <taxon>Microbacteriaceae</taxon>
        <taxon>Compostimonas</taxon>
    </lineage>
</organism>
<evidence type="ECO:0000256" key="1">
    <source>
        <dbReference type="SAM" id="MobiDB-lite"/>
    </source>
</evidence>
<accession>A0A2M9C3L9</accession>